<protein>
    <recommendedName>
        <fullName evidence="3">MAE-28990/MAE-18760-like HEPN domain-containing protein</fullName>
    </recommendedName>
</protein>
<sequence>MRPVLEAQRKLAEQIQPIIEVYNNIDWDSIREAIAEQIKEIESILIEHEKNFWCLDIDIMSNILDGEITTEDLTEYIDANLESYIAEIVQDPIYELHATLIEETYEVYKGGFYKLCTMPLFAAFEHIFTLWYMGKIKKDEVSVNHKPNVKRLYHKIKPENYNDDNDVEKEELNTIFALSVLRTYKNTFVRIPDDLCRNLNRNSIAHGYHDYDSITKTEVLKLFQLLKSALILKSFDSNRVAEL</sequence>
<reference evidence="1" key="1">
    <citation type="submission" date="2019-07" db="EMBL/GenBank/DDBJ databases">
        <authorList>
            <person name="Lazarte J.N."/>
            <person name="Poliero A."/>
            <person name="Beron C."/>
        </authorList>
    </citation>
    <scope>NUCLEOTIDE SEQUENCE</scope>
    <source>
        <strain evidence="1">FCC7</strain>
    </source>
</reference>
<reference evidence="1" key="2">
    <citation type="journal article" date="2021" name="J. Invertebr. Pathol.">
        <title>Molecular characterization of a Bacillus thuringiensis strain from Argentina, toxic against Lepidoptera and Coleoptera, based on its whole-genome and Cry protein analysis.</title>
        <authorList>
            <person name="Nicolas Lazarte J."/>
            <person name="Pia Valacco M."/>
            <person name="Moreno S."/>
            <person name="Salerno G.L."/>
            <person name="Beron C.M."/>
        </authorList>
    </citation>
    <scope>NUCLEOTIDE SEQUENCE</scope>
    <source>
        <strain evidence="1">FCC7</strain>
    </source>
</reference>
<accession>A0AAW4HUU9</accession>
<dbReference type="Proteomes" id="UP000775627">
    <property type="component" value="Unassembled WGS sequence"/>
</dbReference>
<proteinExistence type="predicted"/>
<dbReference type="EMBL" id="VIXF01000002">
    <property type="protein sequence ID" value="MBN9899394.1"/>
    <property type="molecule type" value="Genomic_DNA"/>
</dbReference>
<dbReference type="AlphaFoldDB" id="A0AAW4HUU9"/>
<evidence type="ECO:0000313" key="1">
    <source>
        <dbReference type="EMBL" id="MBN9899394.1"/>
    </source>
</evidence>
<evidence type="ECO:0000313" key="2">
    <source>
        <dbReference type="Proteomes" id="UP000775627"/>
    </source>
</evidence>
<name>A0AAW4HUU9_BACTU</name>
<evidence type="ECO:0008006" key="3">
    <source>
        <dbReference type="Google" id="ProtNLM"/>
    </source>
</evidence>
<gene>
    <name evidence="1" type="ORF">FME64_18690</name>
</gene>
<organism evidence="1 2">
    <name type="scientific">Bacillus thuringiensis</name>
    <dbReference type="NCBI Taxonomy" id="1428"/>
    <lineage>
        <taxon>Bacteria</taxon>
        <taxon>Bacillati</taxon>
        <taxon>Bacillota</taxon>
        <taxon>Bacilli</taxon>
        <taxon>Bacillales</taxon>
        <taxon>Bacillaceae</taxon>
        <taxon>Bacillus</taxon>
        <taxon>Bacillus cereus group</taxon>
    </lineage>
</organism>
<comment type="caution">
    <text evidence="1">The sequence shown here is derived from an EMBL/GenBank/DDBJ whole genome shotgun (WGS) entry which is preliminary data.</text>
</comment>